<organism evidence="2 3">
    <name type="scientific">Characodon lateralis</name>
    <dbReference type="NCBI Taxonomy" id="208331"/>
    <lineage>
        <taxon>Eukaryota</taxon>
        <taxon>Metazoa</taxon>
        <taxon>Chordata</taxon>
        <taxon>Craniata</taxon>
        <taxon>Vertebrata</taxon>
        <taxon>Euteleostomi</taxon>
        <taxon>Actinopterygii</taxon>
        <taxon>Neopterygii</taxon>
        <taxon>Teleostei</taxon>
        <taxon>Neoteleostei</taxon>
        <taxon>Acanthomorphata</taxon>
        <taxon>Ovalentaria</taxon>
        <taxon>Atherinomorphae</taxon>
        <taxon>Cyprinodontiformes</taxon>
        <taxon>Goodeidae</taxon>
        <taxon>Characodon</taxon>
    </lineage>
</organism>
<evidence type="ECO:0000313" key="2">
    <source>
        <dbReference type="EMBL" id="MED6271656.1"/>
    </source>
</evidence>
<keyword evidence="1" id="KW-1133">Transmembrane helix</keyword>
<keyword evidence="1" id="KW-0472">Membrane</keyword>
<proteinExistence type="predicted"/>
<gene>
    <name evidence="2" type="ORF">CHARACLAT_022446</name>
</gene>
<evidence type="ECO:0000313" key="3">
    <source>
        <dbReference type="Proteomes" id="UP001352852"/>
    </source>
</evidence>
<feature type="transmembrane region" description="Helical" evidence="1">
    <location>
        <begin position="78"/>
        <end position="99"/>
    </location>
</feature>
<name>A0ABU7D956_9TELE</name>
<dbReference type="EMBL" id="JAHUTJ010018679">
    <property type="protein sequence ID" value="MED6271656.1"/>
    <property type="molecule type" value="Genomic_DNA"/>
</dbReference>
<comment type="caution">
    <text evidence="2">The sequence shown here is derived from an EMBL/GenBank/DDBJ whole genome shotgun (WGS) entry which is preliminary data.</text>
</comment>
<sequence length="159" mass="16793">MGSSLSFPLPPSFVSSQGDEGAALLAVEEVCGSPGSPHSAVAFHFAVVRLQPYSLSVCVCVRVALPCLLPPPHIESPVLLPLVSVLSMPLWVLLILLFYRFCSNGSLFTSLVVFFSSQVKRWRLLPGVQNNGCSFQVSAAPAAAGLGSTCQSQALEFGL</sequence>
<evidence type="ECO:0000256" key="1">
    <source>
        <dbReference type="SAM" id="Phobius"/>
    </source>
</evidence>
<dbReference type="Proteomes" id="UP001352852">
    <property type="component" value="Unassembled WGS sequence"/>
</dbReference>
<protein>
    <submittedName>
        <fullName evidence="2">Uncharacterized protein</fullName>
    </submittedName>
</protein>
<keyword evidence="1" id="KW-0812">Transmembrane</keyword>
<keyword evidence="3" id="KW-1185">Reference proteome</keyword>
<reference evidence="2 3" key="1">
    <citation type="submission" date="2021-06" db="EMBL/GenBank/DDBJ databases">
        <authorList>
            <person name="Palmer J.M."/>
        </authorList>
    </citation>
    <scope>NUCLEOTIDE SEQUENCE [LARGE SCALE GENOMIC DNA]</scope>
    <source>
        <strain evidence="2 3">CL_MEX2019</strain>
        <tissue evidence="2">Muscle</tissue>
    </source>
</reference>
<accession>A0ABU7D956</accession>